<evidence type="ECO:0000256" key="4">
    <source>
        <dbReference type="ARBA" id="ARBA00022692"/>
    </source>
</evidence>
<feature type="transmembrane region" description="Helical" evidence="8">
    <location>
        <begin position="99"/>
        <end position="120"/>
    </location>
</feature>
<dbReference type="Pfam" id="PF00083">
    <property type="entry name" value="Sugar_tr"/>
    <property type="match status" value="1"/>
</dbReference>
<dbReference type="InterPro" id="IPR005828">
    <property type="entry name" value="MFS_sugar_transport-like"/>
</dbReference>
<feature type="transmembrane region" description="Helical" evidence="8">
    <location>
        <begin position="331"/>
        <end position="352"/>
    </location>
</feature>
<evidence type="ECO:0000313" key="11">
    <source>
        <dbReference type="Proteomes" id="UP001642487"/>
    </source>
</evidence>
<keyword evidence="11" id="KW-1185">Reference proteome</keyword>
<evidence type="ECO:0000256" key="1">
    <source>
        <dbReference type="ARBA" id="ARBA00004141"/>
    </source>
</evidence>
<dbReference type="InterPro" id="IPR036259">
    <property type="entry name" value="MFS_trans_sf"/>
</dbReference>
<name>A0ABP0YA74_9ROSI</name>
<feature type="transmembrane region" description="Helical" evidence="8">
    <location>
        <begin position="127"/>
        <end position="145"/>
    </location>
</feature>
<dbReference type="InterPro" id="IPR003663">
    <property type="entry name" value="Sugar/inositol_transpt"/>
</dbReference>
<feature type="transmembrane region" description="Helical" evidence="8">
    <location>
        <begin position="359"/>
        <end position="383"/>
    </location>
</feature>
<sequence length="517" mass="55852">MADRKDETASVAGCSHRPPIVNPKRNNYAFVCAGMASMASVLLGYDIGVMSGAVIFIQKDFGISDVKVEILVGIVSLYAIIGSIAAGQTSDWVGRRYTMGLAAAFFLVGAVLMGLATNYAFLMCGRFFAGVGIGFAGLIASVYTAEISPTASRGCFTSFPEIFINVGILLGYLSNFAFSKLPTHLSWRFMLGVGVIPSLILAIIVLTMPESPRWLVMKGRLSEAKRVLDKTSVSIEESQQRLADIKIAAGFPPNSCCTDDVDAVLPVSNRRTQSKNVWKELFIHPTPSVRHILIAALGLHFFQQASGSDSVVLYSPRIFEKAGITSSDHKLLATVAVGIVKTAFILVATFLLDRAGRRPLILTSAAGQTVSLAILGFSLTIINNSHVKVTWAIILCIAMVLSNVAFFSMGLGPMSPVYTSEIFPLRLRALGVSIAVTLNRVVSGVVAMTFLSLYHALTIGGAFFLYAGIGMVGWLFFFLVFPETRGHNLEDIEGLFGKFPWRSKKKKGTSMEVELEE</sequence>
<dbReference type="PRINTS" id="PR00171">
    <property type="entry name" value="SUGRTRNSPORT"/>
</dbReference>
<keyword evidence="4 8" id="KW-0812">Transmembrane</keyword>
<feature type="domain" description="Major facilitator superfamily (MFS) profile" evidence="9">
    <location>
        <begin position="32"/>
        <end position="485"/>
    </location>
</feature>
<evidence type="ECO:0000256" key="6">
    <source>
        <dbReference type="ARBA" id="ARBA00023136"/>
    </source>
</evidence>
<feature type="transmembrane region" description="Helical" evidence="8">
    <location>
        <begin position="389"/>
        <end position="411"/>
    </location>
</feature>
<dbReference type="NCBIfam" id="TIGR00879">
    <property type="entry name" value="SP"/>
    <property type="match status" value="1"/>
</dbReference>
<comment type="subcellular location">
    <subcellularLocation>
        <location evidence="1">Membrane</location>
        <topology evidence="1">Multi-pass membrane protein</topology>
    </subcellularLocation>
</comment>
<accession>A0ABP0YA74</accession>
<evidence type="ECO:0000256" key="7">
    <source>
        <dbReference type="RuleBase" id="RU003346"/>
    </source>
</evidence>
<reference evidence="10 11" key="1">
    <citation type="submission" date="2024-03" db="EMBL/GenBank/DDBJ databases">
        <authorList>
            <person name="Gkanogiannis A."/>
            <person name="Becerra Lopez-Lavalle L."/>
        </authorList>
    </citation>
    <scope>NUCLEOTIDE SEQUENCE [LARGE SCALE GENOMIC DNA]</scope>
</reference>
<comment type="similarity">
    <text evidence="2 7">Belongs to the major facilitator superfamily. Sugar transporter (TC 2.A.1.1) family.</text>
</comment>
<dbReference type="InterPro" id="IPR020846">
    <property type="entry name" value="MFS_dom"/>
</dbReference>
<evidence type="ECO:0000256" key="5">
    <source>
        <dbReference type="ARBA" id="ARBA00022989"/>
    </source>
</evidence>
<keyword evidence="5 8" id="KW-1133">Transmembrane helix</keyword>
<dbReference type="InterPro" id="IPR005829">
    <property type="entry name" value="Sugar_transporter_CS"/>
</dbReference>
<dbReference type="Gene3D" id="1.20.1250.20">
    <property type="entry name" value="MFS general substrate transporter like domains"/>
    <property type="match status" value="1"/>
</dbReference>
<feature type="transmembrane region" description="Helical" evidence="8">
    <location>
        <begin position="432"/>
        <end position="457"/>
    </location>
</feature>
<dbReference type="Proteomes" id="UP001642487">
    <property type="component" value="Chromosome 2"/>
</dbReference>
<organism evidence="10 11">
    <name type="scientific">Citrullus colocynthis</name>
    <name type="common">colocynth</name>
    <dbReference type="NCBI Taxonomy" id="252529"/>
    <lineage>
        <taxon>Eukaryota</taxon>
        <taxon>Viridiplantae</taxon>
        <taxon>Streptophyta</taxon>
        <taxon>Embryophyta</taxon>
        <taxon>Tracheophyta</taxon>
        <taxon>Spermatophyta</taxon>
        <taxon>Magnoliopsida</taxon>
        <taxon>eudicotyledons</taxon>
        <taxon>Gunneridae</taxon>
        <taxon>Pentapetalae</taxon>
        <taxon>rosids</taxon>
        <taxon>fabids</taxon>
        <taxon>Cucurbitales</taxon>
        <taxon>Cucurbitaceae</taxon>
        <taxon>Benincaseae</taxon>
        <taxon>Citrullus</taxon>
    </lineage>
</organism>
<feature type="transmembrane region" description="Helical" evidence="8">
    <location>
        <begin position="185"/>
        <end position="208"/>
    </location>
</feature>
<gene>
    <name evidence="10" type="ORF">CITCOLO1_LOCUS7703</name>
</gene>
<keyword evidence="3 7" id="KW-0813">Transport</keyword>
<dbReference type="PROSITE" id="PS00216">
    <property type="entry name" value="SUGAR_TRANSPORT_1"/>
    <property type="match status" value="1"/>
</dbReference>
<keyword evidence="6 8" id="KW-0472">Membrane</keyword>
<dbReference type="PANTHER" id="PTHR48020">
    <property type="entry name" value="PROTON MYO-INOSITOL COTRANSPORTER"/>
    <property type="match status" value="1"/>
</dbReference>
<evidence type="ECO:0000259" key="9">
    <source>
        <dbReference type="PROSITE" id="PS50850"/>
    </source>
</evidence>
<dbReference type="SUPFAM" id="SSF103473">
    <property type="entry name" value="MFS general substrate transporter"/>
    <property type="match status" value="1"/>
</dbReference>
<feature type="transmembrane region" description="Helical" evidence="8">
    <location>
        <begin position="28"/>
        <end position="56"/>
    </location>
</feature>
<feature type="transmembrane region" description="Helical" evidence="8">
    <location>
        <begin position="463"/>
        <end position="481"/>
    </location>
</feature>
<evidence type="ECO:0000256" key="2">
    <source>
        <dbReference type="ARBA" id="ARBA00010992"/>
    </source>
</evidence>
<feature type="transmembrane region" description="Helical" evidence="8">
    <location>
        <begin position="151"/>
        <end position="173"/>
    </location>
</feature>
<evidence type="ECO:0000256" key="3">
    <source>
        <dbReference type="ARBA" id="ARBA00022448"/>
    </source>
</evidence>
<dbReference type="EMBL" id="OZ021736">
    <property type="protein sequence ID" value="CAK9315863.1"/>
    <property type="molecule type" value="Genomic_DNA"/>
</dbReference>
<dbReference type="PROSITE" id="PS00217">
    <property type="entry name" value="SUGAR_TRANSPORT_2"/>
    <property type="match status" value="1"/>
</dbReference>
<protein>
    <recommendedName>
        <fullName evidence="9">Major facilitator superfamily (MFS) profile domain-containing protein</fullName>
    </recommendedName>
</protein>
<evidence type="ECO:0000313" key="10">
    <source>
        <dbReference type="EMBL" id="CAK9315863.1"/>
    </source>
</evidence>
<dbReference type="InterPro" id="IPR050814">
    <property type="entry name" value="Myo-inositol_Transporter"/>
</dbReference>
<dbReference type="PROSITE" id="PS50850">
    <property type="entry name" value="MFS"/>
    <property type="match status" value="1"/>
</dbReference>
<feature type="transmembrane region" description="Helical" evidence="8">
    <location>
        <begin position="68"/>
        <end position="87"/>
    </location>
</feature>
<evidence type="ECO:0000256" key="8">
    <source>
        <dbReference type="SAM" id="Phobius"/>
    </source>
</evidence>
<proteinExistence type="inferred from homology"/>
<dbReference type="PANTHER" id="PTHR48020:SF49">
    <property type="entry name" value="SUGAR TRANSPORTER"/>
    <property type="match status" value="1"/>
</dbReference>